<evidence type="ECO:0000313" key="2">
    <source>
        <dbReference type="Proteomes" id="UP000029644"/>
    </source>
</evidence>
<proteinExistence type="predicted"/>
<reference evidence="1 2" key="1">
    <citation type="journal article" date="2014" name="Genome Announc.">
        <title>Draft Genome Sequences of Marine Flavobacterium Algibacter lectus Strains SS8 and NR4.</title>
        <authorList>
            <person name="Takatani N."/>
            <person name="Nakanishi M."/>
            <person name="Meirelles P."/>
            <person name="Mino S."/>
            <person name="Suda W."/>
            <person name="Oshima K."/>
            <person name="Hattori M."/>
            <person name="Ohkuma M."/>
            <person name="Hosokawa M."/>
            <person name="Miyashita K."/>
            <person name="Thompson F.L."/>
            <person name="Niwa A."/>
            <person name="Sawabe T."/>
            <person name="Sawabe T."/>
        </authorList>
    </citation>
    <scope>NUCLEOTIDE SEQUENCE [LARGE SCALE GENOMIC DNA]</scope>
    <source>
        <strain evidence="1 2">JCM 19300</strain>
    </source>
</reference>
<organism evidence="1 2">
    <name type="scientific">Algibacter lectus</name>
    <dbReference type="NCBI Taxonomy" id="221126"/>
    <lineage>
        <taxon>Bacteria</taxon>
        <taxon>Pseudomonadati</taxon>
        <taxon>Bacteroidota</taxon>
        <taxon>Flavobacteriia</taxon>
        <taxon>Flavobacteriales</taxon>
        <taxon>Flavobacteriaceae</taxon>
        <taxon>Algibacter</taxon>
    </lineage>
</organism>
<protein>
    <submittedName>
        <fullName evidence="1">Uncharacterized protein</fullName>
    </submittedName>
</protein>
<dbReference type="AlphaFoldDB" id="A0A090W689"/>
<sequence>MSVTSKIASLAISEIKSQFLIVKFLPVNCALLSVLSVRLSQLPSISAFALWYKSAFSIGELIKAPIYCFRLK</sequence>
<name>A0A090W689_9FLAO</name>
<dbReference type="EMBL" id="BBNQ01000009">
    <property type="protein sequence ID" value="GAL63032.1"/>
    <property type="molecule type" value="Genomic_DNA"/>
</dbReference>
<comment type="caution">
    <text evidence="1">The sequence shown here is derived from an EMBL/GenBank/DDBJ whole genome shotgun (WGS) entry which is preliminary data.</text>
</comment>
<gene>
    <name evidence="1" type="ORF">JCM19300_1050</name>
</gene>
<evidence type="ECO:0000313" key="1">
    <source>
        <dbReference type="EMBL" id="GAL63032.1"/>
    </source>
</evidence>
<dbReference type="Proteomes" id="UP000029644">
    <property type="component" value="Unassembled WGS sequence"/>
</dbReference>
<accession>A0A090W689</accession>